<dbReference type="PROSITE" id="PS51257">
    <property type="entry name" value="PROKAR_LIPOPROTEIN"/>
    <property type="match status" value="1"/>
</dbReference>
<evidence type="ECO:0000313" key="3">
    <source>
        <dbReference type="Proteomes" id="UP000187464"/>
    </source>
</evidence>
<dbReference type="STRING" id="1642647.PSM36_3006"/>
<accession>A0A1R3TCS8</accession>
<dbReference type="InterPro" id="IPR011990">
    <property type="entry name" value="TPR-like_helical_dom_sf"/>
</dbReference>
<dbReference type="Proteomes" id="UP000187464">
    <property type="component" value="Chromosome I"/>
</dbReference>
<protein>
    <submittedName>
        <fullName evidence="2">SusD-like proteins</fullName>
    </submittedName>
</protein>
<dbReference type="SUPFAM" id="SSF48452">
    <property type="entry name" value="TPR-like"/>
    <property type="match status" value="1"/>
</dbReference>
<feature type="signal peptide" evidence="1">
    <location>
        <begin position="1"/>
        <end position="19"/>
    </location>
</feature>
<dbReference type="Gene3D" id="1.25.40.390">
    <property type="match status" value="1"/>
</dbReference>
<dbReference type="KEGG" id="psac:PSM36_3006"/>
<dbReference type="Pfam" id="PF12771">
    <property type="entry name" value="SusD-like_2"/>
    <property type="match status" value="1"/>
</dbReference>
<keyword evidence="1" id="KW-0732">Signal</keyword>
<dbReference type="RefSeq" id="WP_076931562.1">
    <property type="nucleotide sequence ID" value="NZ_LT605205.1"/>
</dbReference>
<proteinExistence type="predicted"/>
<organism evidence="2 3">
    <name type="scientific">Proteiniphilum saccharofermentans</name>
    <dbReference type="NCBI Taxonomy" id="1642647"/>
    <lineage>
        <taxon>Bacteria</taxon>
        <taxon>Pseudomonadati</taxon>
        <taxon>Bacteroidota</taxon>
        <taxon>Bacteroidia</taxon>
        <taxon>Bacteroidales</taxon>
        <taxon>Dysgonomonadaceae</taxon>
        <taxon>Proteiniphilum</taxon>
    </lineage>
</organism>
<keyword evidence="3" id="KW-1185">Reference proteome</keyword>
<evidence type="ECO:0000313" key="2">
    <source>
        <dbReference type="EMBL" id="SCD21795.1"/>
    </source>
</evidence>
<sequence>MKKYITKFGLLFLTILFLAGCTDSFEEINTDPDRAKDAPATNVLAFVLTNWPDNLNDVWADMNEPSTYGGHLAKIQYIDEARYLFRPGIVEAKWYDVYLTLNNVNEIMAKAETDDNQNLLAVAKILRVFIFQTATDTWRDIPYTDALKMKEGTLLPKYDKQEDIYPALLSELKEAADIFADNSRGSLGEGDILFEGDTEKWQKFANSLRLRLAMRISSVDQNLASSTVSEILGDPGRYPVMEGNSDNAFFWWPGSDPYEEPWYTDYKGRDDHAVSDVLVNVLIELDDPRLPVYAIPAESDGAYRGFTIGAAAQPNLTTVSRIGARFRLDPAGFTPYMRYAEVMFHVAEAALKGFNTGGITAEAAYNEAVGASLAENGVAASDIATYLAGNGRFDGTLEQVYLQEWIALFKQGMEAWSLYRRTGIPETHYVAPASVYPGHNSPPFRYPYPQNELTLNGANSKPFDDEVVDAFWGKKMWWDTRSGVN</sequence>
<name>A0A1R3TCS8_9BACT</name>
<feature type="chain" id="PRO_5012571253" evidence="1">
    <location>
        <begin position="20"/>
        <end position="485"/>
    </location>
</feature>
<dbReference type="AlphaFoldDB" id="A0A1R3TCS8"/>
<dbReference type="InterPro" id="IPR041662">
    <property type="entry name" value="SusD-like_2"/>
</dbReference>
<evidence type="ECO:0000256" key="1">
    <source>
        <dbReference type="SAM" id="SignalP"/>
    </source>
</evidence>
<gene>
    <name evidence="2" type="ORF">PSM36_3006</name>
</gene>
<reference evidence="2 3" key="1">
    <citation type="submission" date="2016-08" db="EMBL/GenBank/DDBJ databases">
        <authorList>
            <person name="Seilhamer J.J."/>
        </authorList>
    </citation>
    <scope>NUCLEOTIDE SEQUENCE [LARGE SCALE GENOMIC DNA]</scope>
    <source>
        <strain evidence="2">M3/6</strain>
    </source>
</reference>
<dbReference type="EMBL" id="LT605205">
    <property type="protein sequence ID" value="SCD21795.1"/>
    <property type="molecule type" value="Genomic_DNA"/>
</dbReference>